<dbReference type="AlphaFoldDB" id="A0A1I7TNT5"/>
<feature type="compositionally biased region" description="Pro residues" evidence="1">
    <location>
        <begin position="17"/>
        <end position="27"/>
    </location>
</feature>
<proteinExistence type="predicted"/>
<feature type="region of interest" description="Disordered" evidence="1">
    <location>
        <begin position="1"/>
        <end position="80"/>
    </location>
</feature>
<sequence>MIRVDDSNLESHEEDAPPPPPPPPPPTTSSNHVRLTGSGLPGGEQQQGTSTEIAVATADNNRPTGQLALPSSSSMTTSLATTSNNQYTIPLDENEHKYVGLVNQVWNRFFSTLRSYFPPRKNHFSQAKALFSP</sequence>
<dbReference type="eggNOG" id="KOG4598">
    <property type="taxonomic scope" value="Eukaryota"/>
</dbReference>
<dbReference type="WBParaSite" id="Csp11.Scaffold629.g10283.t1">
    <property type="protein sequence ID" value="Csp11.Scaffold629.g10283.t1"/>
    <property type="gene ID" value="Csp11.Scaffold629.g10283"/>
</dbReference>
<feature type="compositionally biased region" description="Polar residues" evidence="1">
    <location>
        <begin position="44"/>
        <end position="64"/>
    </location>
</feature>
<evidence type="ECO:0000256" key="1">
    <source>
        <dbReference type="SAM" id="MobiDB-lite"/>
    </source>
</evidence>
<dbReference type="SUPFAM" id="SSF101447">
    <property type="entry name" value="Formin homology 2 domain (FH2 domain)"/>
    <property type="match status" value="1"/>
</dbReference>
<keyword evidence="2" id="KW-1185">Reference proteome</keyword>
<dbReference type="Proteomes" id="UP000095282">
    <property type="component" value="Unplaced"/>
</dbReference>
<feature type="compositionally biased region" description="Low complexity" evidence="1">
    <location>
        <begin position="71"/>
        <end position="80"/>
    </location>
</feature>
<protein>
    <submittedName>
        <fullName evidence="3">Uncharacterized protein</fullName>
    </submittedName>
</protein>
<name>A0A1I7TNT5_9PELO</name>
<reference evidence="3" key="1">
    <citation type="submission" date="2016-11" db="UniProtKB">
        <authorList>
            <consortium name="WormBaseParasite"/>
        </authorList>
    </citation>
    <scope>IDENTIFICATION</scope>
</reference>
<feature type="compositionally biased region" description="Basic and acidic residues" evidence="1">
    <location>
        <begin position="1"/>
        <end position="15"/>
    </location>
</feature>
<evidence type="ECO:0000313" key="2">
    <source>
        <dbReference type="Proteomes" id="UP000095282"/>
    </source>
</evidence>
<accession>A0A1I7TNT5</accession>
<evidence type="ECO:0000313" key="3">
    <source>
        <dbReference type="WBParaSite" id="Csp11.Scaffold629.g10283.t1"/>
    </source>
</evidence>
<organism evidence="2 3">
    <name type="scientific">Caenorhabditis tropicalis</name>
    <dbReference type="NCBI Taxonomy" id="1561998"/>
    <lineage>
        <taxon>Eukaryota</taxon>
        <taxon>Metazoa</taxon>
        <taxon>Ecdysozoa</taxon>
        <taxon>Nematoda</taxon>
        <taxon>Chromadorea</taxon>
        <taxon>Rhabditida</taxon>
        <taxon>Rhabditina</taxon>
        <taxon>Rhabditomorpha</taxon>
        <taxon>Rhabditoidea</taxon>
        <taxon>Rhabditidae</taxon>
        <taxon>Peloderinae</taxon>
        <taxon>Caenorhabditis</taxon>
    </lineage>
</organism>